<evidence type="ECO:0000313" key="3">
    <source>
        <dbReference type="EMBL" id="KAK5166522.1"/>
    </source>
</evidence>
<reference evidence="3 4" key="1">
    <citation type="submission" date="2023-08" db="EMBL/GenBank/DDBJ databases">
        <title>Black Yeasts Isolated from many extreme environments.</title>
        <authorList>
            <person name="Coleine C."/>
            <person name="Stajich J.E."/>
            <person name="Selbmann L."/>
        </authorList>
    </citation>
    <scope>NUCLEOTIDE SEQUENCE [LARGE SCALE GENOMIC DNA]</scope>
    <source>
        <strain evidence="3 4">CCFEE 5935</strain>
    </source>
</reference>
<dbReference type="Gene3D" id="3.30.920.50">
    <property type="entry name" value="Beta-1,3-glucanase, C-terminal domain"/>
    <property type="match status" value="1"/>
</dbReference>
<accession>A0AAV9P2I9</accession>
<gene>
    <name evidence="3" type="ORF">LTR77_008065</name>
</gene>
<comment type="caution">
    <text evidence="3">The sequence shown here is derived from an EMBL/GenBank/DDBJ whole genome shotgun (WGS) entry which is preliminary data.</text>
</comment>
<dbReference type="InterPro" id="IPR037176">
    <property type="entry name" value="Osmotin/thaumatin-like_sf"/>
</dbReference>
<proteinExistence type="predicted"/>
<dbReference type="GeneID" id="89929399"/>
<dbReference type="Pfam" id="PF16483">
    <property type="entry name" value="Glyco_hydro_64"/>
    <property type="match status" value="1"/>
</dbReference>
<dbReference type="InterPro" id="IPR037398">
    <property type="entry name" value="Glyco_hydro_64_fam"/>
</dbReference>
<keyword evidence="1" id="KW-0472">Membrane</keyword>
<name>A0AAV9P2I9_9PEZI</name>
<feature type="transmembrane region" description="Helical" evidence="1">
    <location>
        <begin position="46"/>
        <end position="67"/>
    </location>
</feature>
<feature type="domain" description="GH64" evidence="2">
    <location>
        <begin position="107"/>
        <end position="465"/>
    </location>
</feature>
<dbReference type="PROSITE" id="PS52006">
    <property type="entry name" value="GH64"/>
    <property type="match status" value="1"/>
</dbReference>
<dbReference type="EMBL" id="JAVRRT010000013">
    <property type="protein sequence ID" value="KAK5166522.1"/>
    <property type="molecule type" value="Genomic_DNA"/>
</dbReference>
<dbReference type="Gene3D" id="2.60.110.10">
    <property type="entry name" value="Thaumatin"/>
    <property type="match status" value="1"/>
</dbReference>
<dbReference type="PANTHER" id="PTHR38165:SF1">
    <property type="entry name" value="GLUCANASE B"/>
    <property type="match status" value="1"/>
</dbReference>
<keyword evidence="4" id="KW-1185">Reference proteome</keyword>
<protein>
    <recommendedName>
        <fullName evidence="2">GH64 domain-containing protein</fullName>
    </recommendedName>
</protein>
<evidence type="ECO:0000313" key="4">
    <source>
        <dbReference type="Proteomes" id="UP001337655"/>
    </source>
</evidence>
<keyword evidence="1" id="KW-1133">Transmembrane helix</keyword>
<dbReference type="InterPro" id="IPR032477">
    <property type="entry name" value="Glyco_hydro_64"/>
</dbReference>
<organism evidence="3 4">
    <name type="scientific">Saxophila tyrrhenica</name>
    <dbReference type="NCBI Taxonomy" id="1690608"/>
    <lineage>
        <taxon>Eukaryota</taxon>
        <taxon>Fungi</taxon>
        <taxon>Dikarya</taxon>
        <taxon>Ascomycota</taxon>
        <taxon>Pezizomycotina</taxon>
        <taxon>Dothideomycetes</taxon>
        <taxon>Dothideomycetidae</taxon>
        <taxon>Mycosphaerellales</taxon>
        <taxon>Extremaceae</taxon>
        <taxon>Saxophila</taxon>
    </lineage>
</organism>
<dbReference type="CDD" id="cd09220">
    <property type="entry name" value="GH64-GluB-like"/>
    <property type="match status" value="1"/>
</dbReference>
<sequence>MLAHVGGDTILLDRAAWDYASRGEDTTHYHPPRPYQDQSNLIMKTFFGLVVALVALFQLALAAPVVIVDPGNAGDIIITKENTINATNPAPPSSNSSTLAAQKWTKSGKLPLALRNNFPGGAINAYVTGLDRNNRLVMLKPDGTFFYPSANRNIAAPQLVTANVAIPLGARGSTKHITIPDYISSARVWFAEGKLKFFTIYSDASGGPSLVEPSAVNPSDPSSAINWGFVELTNTANGGLYANISYVDFVGLVLGMKLDSADGTQIAKGLRADAVSSICKELKAQGARDGNPWGDLCMVGPGGKPLRVLAPSDYVASNPRAFGNYWNDYNNKVWSHYTSNHLTINTQTARGHVNCKVSGNQIKCDGDNRGYAKPTAGDIFGCNSGPFGILGSDNDVHRAVVPRLCAAFNRGTLLKTGGNIQPGLAADHYYSTTPSNWYSKFVHQYEVDGKGYAFPYDDVNPAIGVDQAGVVADAQPELLTVIVGGPL</sequence>
<dbReference type="InterPro" id="IPR042517">
    <property type="entry name" value="Glyco_hydro_64_N_2"/>
</dbReference>
<keyword evidence="1" id="KW-0812">Transmembrane</keyword>
<dbReference type="PANTHER" id="PTHR38165">
    <property type="match status" value="1"/>
</dbReference>
<dbReference type="RefSeq" id="XP_064656404.1">
    <property type="nucleotide sequence ID" value="XM_064805299.1"/>
</dbReference>
<dbReference type="AlphaFoldDB" id="A0AAV9P2I9"/>
<dbReference type="Proteomes" id="UP001337655">
    <property type="component" value="Unassembled WGS sequence"/>
</dbReference>
<evidence type="ECO:0000259" key="2">
    <source>
        <dbReference type="PROSITE" id="PS52006"/>
    </source>
</evidence>
<evidence type="ECO:0000256" key="1">
    <source>
        <dbReference type="SAM" id="Phobius"/>
    </source>
</evidence>